<accession>A0AC34QDT1</accession>
<evidence type="ECO:0000313" key="2">
    <source>
        <dbReference type="WBParaSite" id="JU765_v2.g15402.t1"/>
    </source>
</evidence>
<dbReference type="Proteomes" id="UP000887576">
    <property type="component" value="Unplaced"/>
</dbReference>
<reference evidence="2" key="1">
    <citation type="submission" date="2022-11" db="UniProtKB">
        <authorList>
            <consortium name="WormBaseParasite"/>
        </authorList>
    </citation>
    <scope>IDENTIFICATION</scope>
</reference>
<proteinExistence type="predicted"/>
<name>A0AC34QDT1_9BILA</name>
<sequence>RELRVGQQEAFDKYQKCKRELDVLKAEVERLREVEREYTAKNSSTKFLLMNYKTALSKYLTWFSHERKQTKVMKEILVNIGKWNADNRYHIYFAYKSDPPAVVTDDDVETLAHGSVLEYRGIDDIDNISNAVASTKYFSVATQTDGMFNTSASDGSLNVTSDSVQSNRGNFSLSSIKVTESETQFLDLRERLKKMEQENLNLKDQVMKEKEENDTFLRKILKLEEEMKQLKMSQKSMEEMKQDDSRSSTLLNDQTVPEPSVLLCHWKDNPYSLAVKEYEEKEAKRRKLDNTQIDGQKYYDALQQIEKLQKEIKVVNEQKERQANFNAESARKYRECMRLLTGYDVKMRNGEYIEVSSVYDPTNQFCFQKIGKEINVLDNQYARTWRQTMERYLPGSLPSFTAAVTIELYKNQHANNND</sequence>
<evidence type="ECO:0000313" key="1">
    <source>
        <dbReference type="Proteomes" id="UP000887576"/>
    </source>
</evidence>
<dbReference type="WBParaSite" id="JU765_v2.g15402.t1">
    <property type="protein sequence ID" value="JU765_v2.g15402.t1"/>
    <property type="gene ID" value="JU765_v2.g15402"/>
</dbReference>
<organism evidence="1 2">
    <name type="scientific">Panagrolaimus sp. JU765</name>
    <dbReference type="NCBI Taxonomy" id="591449"/>
    <lineage>
        <taxon>Eukaryota</taxon>
        <taxon>Metazoa</taxon>
        <taxon>Ecdysozoa</taxon>
        <taxon>Nematoda</taxon>
        <taxon>Chromadorea</taxon>
        <taxon>Rhabditida</taxon>
        <taxon>Tylenchina</taxon>
        <taxon>Panagrolaimomorpha</taxon>
        <taxon>Panagrolaimoidea</taxon>
        <taxon>Panagrolaimidae</taxon>
        <taxon>Panagrolaimus</taxon>
    </lineage>
</organism>
<protein>
    <submittedName>
        <fullName evidence="2">Mitotic spindle assembly checkpoint protein MAD1</fullName>
    </submittedName>
</protein>